<dbReference type="Pfam" id="PF00419">
    <property type="entry name" value="Fimbrial"/>
    <property type="match status" value="1"/>
</dbReference>
<feature type="signal peptide" evidence="1">
    <location>
        <begin position="1"/>
        <end position="19"/>
    </location>
</feature>
<evidence type="ECO:0000313" key="4">
    <source>
        <dbReference type="Proteomes" id="UP001339429"/>
    </source>
</evidence>
<reference evidence="3 4" key="1">
    <citation type="submission" date="2024-01" db="EMBL/GenBank/DDBJ databases">
        <title>Active colonisers of the gastrointestinal tract of Atlantic salmon farmed in a warm water region.</title>
        <authorList>
            <person name="Bowman J.P."/>
        </authorList>
    </citation>
    <scope>NUCLEOTIDE SEQUENCE [LARGE SCALE GENOMIC DNA]</scope>
    <source>
        <strain evidence="3 4">S4MW1</strain>
    </source>
</reference>
<organism evidence="3 4">
    <name type="scientific">Photobacterium piscicola</name>
    <dbReference type="NCBI Taxonomy" id="1378299"/>
    <lineage>
        <taxon>Bacteria</taxon>
        <taxon>Pseudomonadati</taxon>
        <taxon>Pseudomonadota</taxon>
        <taxon>Gammaproteobacteria</taxon>
        <taxon>Vibrionales</taxon>
        <taxon>Vibrionaceae</taxon>
        <taxon>Photobacterium</taxon>
    </lineage>
</organism>
<evidence type="ECO:0000313" key="3">
    <source>
        <dbReference type="EMBL" id="MEC6899976.1"/>
    </source>
</evidence>
<dbReference type="Gene3D" id="2.60.40.1090">
    <property type="entry name" value="Fimbrial-type adhesion domain"/>
    <property type="match status" value="1"/>
</dbReference>
<dbReference type="Proteomes" id="UP001339429">
    <property type="component" value="Unassembled WGS sequence"/>
</dbReference>
<dbReference type="SUPFAM" id="SSF49401">
    <property type="entry name" value="Bacterial adhesins"/>
    <property type="match status" value="1"/>
</dbReference>
<keyword evidence="1" id="KW-0732">Signal</keyword>
<dbReference type="InterPro" id="IPR000259">
    <property type="entry name" value="Adhesion_dom_fimbrial"/>
</dbReference>
<protein>
    <submittedName>
        <fullName evidence="3">Fimbrial protein</fullName>
    </submittedName>
</protein>
<evidence type="ECO:0000259" key="2">
    <source>
        <dbReference type="Pfam" id="PF00419"/>
    </source>
</evidence>
<gene>
    <name evidence="3" type="ORF">VXS00_15095</name>
</gene>
<dbReference type="InterPro" id="IPR036937">
    <property type="entry name" value="Adhesion_dom_fimbrial_sf"/>
</dbReference>
<dbReference type="EMBL" id="JAYXUD010000015">
    <property type="protein sequence ID" value="MEC6899976.1"/>
    <property type="molecule type" value="Genomic_DNA"/>
</dbReference>
<accession>A0ABU6LKC2</accession>
<evidence type="ECO:0000256" key="1">
    <source>
        <dbReference type="SAM" id="SignalP"/>
    </source>
</evidence>
<keyword evidence="4" id="KW-1185">Reference proteome</keyword>
<dbReference type="RefSeq" id="WP_327780089.1">
    <property type="nucleotide sequence ID" value="NZ_JAYXUD010000015.1"/>
</dbReference>
<sequence>MIKLFFVLIMILFSNLVCASNGSYVTSAKLNISLIISNICELYIPKHNINFNMVSVDQLKKRRGNIISIPITITCTGNYKNENIALSFKPLSESGHFGLPSLGILNTTTKNLGILLTTYGSAFSSSYNVKSNNQGNNSPLVFYSPYIISSDNNHAFTINAQPIIENDNDAIKSGKFAAGIIVTLSYA</sequence>
<proteinExistence type="predicted"/>
<comment type="caution">
    <text evidence="3">The sequence shown here is derived from an EMBL/GenBank/DDBJ whole genome shotgun (WGS) entry which is preliminary data.</text>
</comment>
<dbReference type="InterPro" id="IPR008966">
    <property type="entry name" value="Adhesion_dom_sf"/>
</dbReference>
<name>A0ABU6LKC2_9GAMM</name>
<feature type="chain" id="PRO_5046197584" evidence="1">
    <location>
        <begin position="20"/>
        <end position="187"/>
    </location>
</feature>
<feature type="domain" description="Fimbrial-type adhesion" evidence="2">
    <location>
        <begin position="38"/>
        <end position="186"/>
    </location>
</feature>